<comment type="similarity">
    <text evidence="1 2">Belongs to the anti-sigma-factor antagonist family.</text>
</comment>
<evidence type="ECO:0000259" key="3">
    <source>
        <dbReference type="PROSITE" id="PS50801"/>
    </source>
</evidence>
<dbReference type="RefSeq" id="WP_212019821.1">
    <property type="nucleotide sequence ID" value="NZ_JAAFYZ010000249.1"/>
</dbReference>
<keyword evidence="5" id="KW-1185">Reference proteome</keyword>
<dbReference type="CDD" id="cd07043">
    <property type="entry name" value="STAS_anti-anti-sigma_factors"/>
    <property type="match status" value="1"/>
</dbReference>
<dbReference type="InterPro" id="IPR036513">
    <property type="entry name" value="STAS_dom_sf"/>
</dbReference>
<name>A0ABS5L545_9ACTN</name>
<dbReference type="EMBL" id="JAAFYZ010000249">
    <property type="protein sequence ID" value="MBS2553360.1"/>
    <property type="molecule type" value="Genomic_DNA"/>
</dbReference>
<sequence>MAVEGFSVEVDNDPDRGGAAAVTGDGKGPAAVTVTVAGDVDLAAADTLWSVLDEYVRPGAHVVVDCSRVAFLDSMGLRTLIRAQHKAAAADAHLTLAAPSEAVLRVLQLAGVADLFVLDSSGSGSGR</sequence>
<dbReference type="InterPro" id="IPR002645">
    <property type="entry name" value="STAS_dom"/>
</dbReference>
<evidence type="ECO:0000256" key="2">
    <source>
        <dbReference type="RuleBase" id="RU003749"/>
    </source>
</evidence>
<dbReference type="Gene3D" id="3.30.750.24">
    <property type="entry name" value="STAS domain"/>
    <property type="match status" value="1"/>
</dbReference>
<dbReference type="PROSITE" id="PS50801">
    <property type="entry name" value="STAS"/>
    <property type="match status" value="1"/>
</dbReference>
<evidence type="ECO:0000313" key="4">
    <source>
        <dbReference type="EMBL" id="MBS2553360.1"/>
    </source>
</evidence>
<protein>
    <recommendedName>
        <fullName evidence="2">Anti-sigma factor antagonist</fullName>
    </recommendedName>
</protein>
<dbReference type="InterPro" id="IPR003658">
    <property type="entry name" value="Anti-sigma_ant"/>
</dbReference>
<comment type="caution">
    <text evidence="4">The sequence shown here is derived from an EMBL/GenBank/DDBJ whole genome shotgun (WGS) entry which is preliminary data.</text>
</comment>
<dbReference type="SUPFAM" id="SSF52091">
    <property type="entry name" value="SpoIIaa-like"/>
    <property type="match status" value="1"/>
</dbReference>
<reference evidence="4 5" key="1">
    <citation type="submission" date="2020-02" db="EMBL/GenBank/DDBJ databases">
        <title>Acidophilic actinobacteria isolated from forest soil.</title>
        <authorList>
            <person name="Golinska P."/>
        </authorList>
    </citation>
    <scope>NUCLEOTIDE SEQUENCE [LARGE SCALE GENOMIC DNA]</scope>
    <source>
        <strain evidence="4 5">NL8</strain>
    </source>
</reference>
<gene>
    <name evidence="4" type="ORF">KGQ19_41555</name>
</gene>
<accession>A0ABS5L545</accession>
<dbReference type="Pfam" id="PF13466">
    <property type="entry name" value="STAS_2"/>
    <property type="match status" value="1"/>
</dbReference>
<evidence type="ECO:0000256" key="1">
    <source>
        <dbReference type="ARBA" id="ARBA00009013"/>
    </source>
</evidence>
<dbReference type="Proteomes" id="UP000730482">
    <property type="component" value="Unassembled WGS sequence"/>
</dbReference>
<proteinExistence type="inferred from homology"/>
<feature type="domain" description="STAS" evidence="3">
    <location>
        <begin position="29"/>
        <end position="127"/>
    </location>
</feature>
<dbReference type="InterPro" id="IPR058548">
    <property type="entry name" value="MlaB-like_STAS"/>
</dbReference>
<evidence type="ECO:0000313" key="5">
    <source>
        <dbReference type="Proteomes" id="UP000730482"/>
    </source>
</evidence>
<dbReference type="NCBIfam" id="TIGR00377">
    <property type="entry name" value="ant_ant_sig"/>
    <property type="match status" value="1"/>
</dbReference>
<organism evidence="4 5">
    <name type="scientific">Catenulispora pinistramenti</name>
    <dbReference type="NCBI Taxonomy" id="2705254"/>
    <lineage>
        <taxon>Bacteria</taxon>
        <taxon>Bacillati</taxon>
        <taxon>Actinomycetota</taxon>
        <taxon>Actinomycetes</taxon>
        <taxon>Catenulisporales</taxon>
        <taxon>Catenulisporaceae</taxon>
        <taxon>Catenulispora</taxon>
    </lineage>
</organism>
<dbReference type="PANTHER" id="PTHR33495:SF2">
    <property type="entry name" value="ANTI-SIGMA FACTOR ANTAGONIST TM_1081-RELATED"/>
    <property type="match status" value="1"/>
</dbReference>
<dbReference type="PANTHER" id="PTHR33495">
    <property type="entry name" value="ANTI-SIGMA FACTOR ANTAGONIST TM_1081-RELATED-RELATED"/>
    <property type="match status" value="1"/>
</dbReference>